<protein>
    <recommendedName>
        <fullName evidence="8">Abasic site processing protein</fullName>
        <ecNumber evidence="8">3.4.-.-</ecNumber>
    </recommendedName>
</protein>
<dbReference type="PANTHER" id="PTHR13604">
    <property type="entry name" value="DC12-RELATED"/>
    <property type="match status" value="1"/>
</dbReference>
<evidence type="ECO:0000256" key="4">
    <source>
        <dbReference type="ARBA" id="ARBA00022801"/>
    </source>
</evidence>
<dbReference type="GO" id="GO:0003697">
    <property type="term" value="F:single-stranded DNA binding"/>
    <property type="evidence" value="ECO:0007669"/>
    <property type="project" value="InterPro"/>
</dbReference>
<keyword evidence="4 8" id="KW-0378">Hydrolase</keyword>
<evidence type="ECO:0000256" key="7">
    <source>
        <dbReference type="ARBA" id="ARBA00023239"/>
    </source>
</evidence>
<proteinExistence type="inferred from homology"/>
<dbReference type="Pfam" id="PF02586">
    <property type="entry name" value="SRAP"/>
    <property type="match status" value="1"/>
</dbReference>
<evidence type="ECO:0000313" key="11">
    <source>
        <dbReference type="Proteomes" id="UP000269693"/>
    </source>
</evidence>
<dbReference type="SUPFAM" id="SSF143081">
    <property type="entry name" value="BB1717-like"/>
    <property type="match status" value="1"/>
</dbReference>
<evidence type="ECO:0000256" key="1">
    <source>
        <dbReference type="ARBA" id="ARBA00008136"/>
    </source>
</evidence>
<accession>A0AAE9MLT0</accession>
<dbReference type="PANTHER" id="PTHR13604:SF0">
    <property type="entry name" value="ABASIC SITE PROCESSING PROTEIN HMCES"/>
    <property type="match status" value="1"/>
</dbReference>
<dbReference type="GO" id="GO:0106300">
    <property type="term" value="P:protein-DNA covalent cross-linking repair"/>
    <property type="evidence" value="ECO:0007669"/>
    <property type="project" value="InterPro"/>
</dbReference>
<sequence length="214" mass="25319">MIYKLSNIASIERIETFTKLPFKYPYLHKPKRKINGLKEQTVCIINMENPNQIMQAIWGLLPQNYGDNWNKFQHIKQTLHINKEDIKNNILFKEALYLRRCLFIVTGFYIHKVINGVVENYLVEKDNQEPFYLAGLYNITNDGFYTCSVINTKLIGKLNDFNNLYQVMPIQIPEIFKNMWLNKKSEIIDINYLMSTPYITNLKVQRIASKKENV</sequence>
<keyword evidence="5" id="KW-0190">Covalent protein-DNA linkage</keyword>
<dbReference type="RefSeq" id="WP_047788876.1">
    <property type="nucleotide sequence ID" value="NZ_CANLMG010000001.1"/>
</dbReference>
<evidence type="ECO:0000256" key="3">
    <source>
        <dbReference type="ARBA" id="ARBA00022763"/>
    </source>
</evidence>
<dbReference type="Proteomes" id="UP001056837">
    <property type="component" value="Chromosome"/>
</dbReference>
<keyword evidence="6" id="KW-0238">DNA-binding</keyword>
<evidence type="ECO:0000256" key="2">
    <source>
        <dbReference type="ARBA" id="ARBA00022670"/>
    </source>
</evidence>
<dbReference type="AlphaFoldDB" id="A0AAE9MLT0"/>
<evidence type="ECO:0000256" key="5">
    <source>
        <dbReference type="ARBA" id="ARBA00023124"/>
    </source>
</evidence>
<evidence type="ECO:0000313" key="12">
    <source>
        <dbReference type="Proteomes" id="UP001056837"/>
    </source>
</evidence>
<dbReference type="EC" id="3.4.-.-" evidence="8"/>
<comment type="similarity">
    <text evidence="1 8">Belongs to the SOS response-associated peptidase family.</text>
</comment>
<dbReference type="InterPro" id="IPR036590">
    <property type="entry name" value="SRAP-like"/>
</dbReference>
<dbReference type="GO" id="GO:0016829">
    <property type="term" value="F:lyase activity"/>
    <property type="evidence" value="ECO:0007669"/>
    <property type="project" value="UniProtKB-KW"/>
</dbReference>
<keyword evidence="11" id="KW-1185">Reference proteome</keyword>
<evidence type="ECO:0000256" key="8">
    <source>
        <dbReference type="RuleBase" id="RU364100"/>
    </source>
</evidence>
<keyword evidence="7" id="KW-0456">Lyase</keyword>
<organism evidence="10 12">
    <name type="scientific">Tenacibaculum mesophilum</name>
    <dbReference type="NCBI Taxonomy" id="104268"/>
    <lineage>
        <taxon>Bacteria</taxon>
        <taxon>Pseudomonadati</taxon>
        <taxon>Bacteroidota</taxon>
        <taxon>Flavobacteriia</taxon>
        <taxon>Flavobacteriales</taxon>
        <taxon>Flavobacteriaceae</taxon>
        <taxon>Tenacibaculum</taxon>
    </lineage>
</organism>
<dbReference type="Gene3D" id="3.90.1680.10">
    <property type="entry name" value="SOS response associated peptidase-like"/>
    <property type="match status" value="1"/>
</dbReference>
<dbReference type="InterPro" id="IPR003738">
    <property type="entry name" value="SRAP"/>
</dbReference>
<name>A0AAE9MLT0_9FLAO</name>
<reference evidence="9 11" key="1">
    <citation type="submission" date="2018-09" db="EMBL/GenBank/DDBJ databases">
        <title>Insights into the microbiota of Asian seabass (Lates calcarifer) with tenacibaculosis symptoms and description of sp. nov. Tenacibaculum singaporense.</title>
        <authorList>
            <person name="Miyake S."/>
            <person name="Soh M."/>
            <person name="Azman M.N."/>
            <person name="Ngoh S.Y."/>
            <person name="Orban L."/>
            <person name="Seedorf H."/>
        </authorList>
    </citation>
    <scope>NUCLEOTIDE SEQUENCE [LARGE SCALE GENOMIC DNA]</scope>
    <source>
        <strain evidence="9 11">DSM 13764</strain>
    </source>
</reference>
<evidence type="ECO:0000313" key="9">
    <source>
        <dbReference type="EMBL" id="AZJ31742.1"/>
    </source>
</evidence>
<dbReference type="GO" id="GO:0008233">
    <property type="term" value="F:peptidase activity"/>
    <property type="evidence" value="ECO:0007669"/>
    <property type="project" value="UniProtKB-KW"/>
</dbReference>
<evidence type="ECO:0000313" key="10">
    <source>
        <dbReference type="EMBL" id="UTD14419.1"/>
    </source>
</evidence>
<gene>
    <name evidence="9" type="ORF">D6200_03840</name>
    <name evidence="10" type="ORF">HER15_02560</name>
</gene>
<keyword evidence="2 8" id="KW-0645">Protease</keyword>
<keyword evidence="3" id="KW-0227">DNA damage</keyword>
<evidence type="ECO:0000256" key="6">
    <source>
        <dbReference type="ARBA" id="ARBA00023125"/>
    </source>
</evidence>
<dbReference type="EMBL" id="CP032544">
    <property type="protein sequence ID" value="AZJ31742.1"/>
    <property type="molecule type" value="Genomic_DNA"/>
</dbReference>
<dbReference type="EMBL" id="CP050861">
    <property type="protein sequence ID" value="UTD14419.1"/>
    <property type="molecule type" value="Genomic_DNA"/>
</dbReference>
<reference evidence="10" key="2">
    <citation type="submission" date="2020-04" db="EMBL/GenBank/DDBJ databases">
        <title>Tenacibaculum mesophilum bac2.</title>
        <authorList>
            <person name="Li M."/>
        </authorList>
    </citation>
    <scope>NUCLEOTIDE SEQUENCE</scope>
    <source>
        <strain evidence="10">Bac2</strain>
    </source>
</reference>
<dbReference type="Proteomes" id="UP000269693">
    <property type="component" value="Chromosome"/>
</dbReference>
<dbReference type="GO" id="GO:0006508">
    <property type="term" value="P:proteolysis"/>
    <property type="evidence" value="ECO:0007669"/>
    <property type="project" value="UniProtKB-KW"/>
</dbReference>